<dbReference type="EMBL" id="QWDN01000001">
    <property type="protein sequence ID" value="TEB46044.1"/>
    <property type="molecule type" value="Genomic_DNA"/>
</dbReference>
<name>A0A4Y7UI26_9FLAO</name>
<proteinExistence type="predicted"/>
<evidence type="ECO:0000313" key="6">
    <source>
        <dbReference type="EMBL" id="TCN60925.1"/>
    </source>
</evidence>
<dbReference type="InterPro" id="IPR013517">
    <property type="entry name" value="FG-GAP"/>
</dbReference>
<reference evidence="7 9" key="2">
    <citation type="journal article" date="2018" name="Syst. Appl. Microbiol.">
        <title>Flavobacterium circumlabens sp. nov. and Flavobacterium cupreum sp. nov., two psychrotrophic species isolated from Antarctic environmental samples.</title>
        <authorList>
            <person name="Kralova S."/>
            <person name="Busse H.J."/>
            <person name="Svec P."/>
            <person name="Maslanova I."/>
            <person name="Stankova E."/>
            <person name="Bartak M."/>
            <person name="Sedlacek I."/>
        </authorList>
    </citation>
    <scope>NUCLEOTIDE SEQUENCE [LARGE SCALE GENOMIC DNA]</scope>
    <source>
        <strain evidence="7 9">CCM 8828</strain>
    </source>
</reference>
<reference evidence="6" key="3">
    <citation type="submission" date="2019-03" db="EMBL/GenBank/DDBJ databases">
        <authorList>
            <person name="Whitman W."/>
            <person name="Huntemann M."/>
            <person name="Clum A."/>
            <person name="Pillay M."/>
            <person name="Palaniappan K."/>
            <person name="Varghese N."/>
            <person name="Mikhailova N."/>
            <person name="Stamatis D."/>
            <person name="Reddy T."/>
            <person name="Daum C."/>
            <person name="Shapiro N."/>
            <person name="Ivanova N."/>
            <person name="Kyrpides N."/>
            <person name="Woyke T."/>
        </authorList>
    </citation>
    <scope>NUCLEOTIDE SEQUENCE</scope>
    <source>
        <strain evidence="6">P5626</strain>
    </source>
</reference>
<dbReference type="InterPro" id="IPR028994">
    <property type="entry name" value="Integrin_alpha_N"/>
</dbReference>
<dbReference type="InterPro" id="IPR003284">
    <property type="entry name" value="Sal_SpvB"/>
</dbReference>
<evidence type="ECO:0000256" key="2">
    <source>
        <dbReference type="ARBA" id="ARBA00022525"/>
    </source>
</evidence>
<dbReference type="Pfam" id="PF13517">
    <property type="entry name" value="FG-GAP_3"/>
    <property type="match status" value="1"/>
</dbReference>
<dbReference type="PANTHER" id="PTHR46580">
    <property type="entry name" value="SENSOR KINASE-RELATED"/>
    <property type="match status" value="1"/>
</dbReference>
<sequence>MKQFYFSILFLSFSFYISAQTTSTEVGTTEGQLTVSLTGNANYTIPIAVPPGINGVEPEIGLSYNSQKGLTGTAASGWDISGVSSITRIPSTKLHDGTIDGVDFDALDRFALNGQRLIRKDSTAAYGGNGTVYETEYYSNVRVTSYGVHPSGANYGPEYFLVEYPDGSKELYGNSADSRSVAEWAITYWENAQGVRINYKYSISSNSLILESVKYGTRGIATPINEIQFTYEPRYIPENYYIAGTNIKRDKNLTGIKVIGNGVGYRNYALTYQSFGRIKEIVEKSGDNTKSYNPTVFEYEAKAPGEITYIPISTTTSVGNINSLNAATVSGDFDEDGKMDFLLYPTTGPDAKKKFWPFINIESGDVNIGAPYNSGAFDEILSSTFLSSGGKVMPQGWTLVQGNVFTTYAKSATGIYAQYQKTYTFPQFTYYSESPLSCIKANTPRIATTVSLPKRFISGDFNGDGLTDIAAIELNYTYSYLGPCDIYGEPLPSTSTYLGYTYFVDMDRRLAANFTTRAGRLGVSINSVTYVADFNGDGKSDIYVFDLGKVKVYSLNDSKQFELLTQFTDTGIDTAKPILIGDYNGDGKSDFMIPKEYGNYWYSYNSTGAGLLKEENMYPFCL</sequence>
<dbReference type="Gene3D" id="2.130.10.130">
    <property type="entry name" value="Integrin alpha, N-terminal"/>
    <property type="match status" value="1"/>
</dbReference>
<dbReference type="SUPFAM" id="SSF69318">
    <property type="entry name" value="Integrin alpha N-terminal domain"/>
    <property type="match status" value="1"/>
</dbReference>
<dbReference type="RefSeq" id="WP_132032346.1">
    <property type="nucleotide sequence ID" value="NZ_QWDN01000001.1"/>
</dbReference>
<evidence type="ECO:0000256" key="5">
    <source>
        <dbReference type="SAM" id="SignalP"/>
    </source>
</evidence>
<evidence type="ECO:0000256" key="3">
    <source>
        <dbReference type="ARBA" id="ARBA00022729"/>
    </source>
</evidence>
<dbReference type="OrthoDB" id="6225685at2"/>
<evidence type="ECO:0000313" key="8">
    <source>
        <dbReference type="Proteomes" id="UP000295270"/>
    </source>
</evidence>
<dbReference type="AlphaFoldDB" id="A0A4Y7UI26"/>
<keyword evidence="3 5" id="KW-0732">Signal</keyword>
<dbReference type="GO" id="GO:0005737">
    <property type="term" value="C:cytoplasm"/>
    <property type="evidence" value="ECO:0007669"/>
    <property type="project" value="InterPro"/>
</dbReference>
<organism evidence="7 9">
    <name type="scientific">Flavobacterium circumlabens</name>
    <dbReference type="NCBI Taxonomy" id="2133765"/>
    <lineage>
        <taxon>Bacteria</taxon>
        <taxon>Pseudomonadati</taxon>
        <taxon>Bacteroidota</taxon>
        <taxon>Flavobacteriia</taxon>
        <taxon>Flavobacteriales</taxon>
        <taxon>Flavobacteriaceae</taxon>
        <taxon>Flavobacterium</taxon>
    </lineage>
</organism>
<dbReference type="Proteomes" id="UP000298340">
    <property type="component" value="Unassembled WGS sequence"/>
</dbReference>
<reference evidence="6 8" key="1">
    <citation type="journal article" date="2015" name="Stand. Genomic Sci.">
        <title>Genomic Encyclopedia of Bacterial and Archaeal Type Strains, Phase III: the genomes of soil and plant-associated and newly described type strains.</title>
        <authorList>
            <person name="Whitman W.B."/>
            <person name="Woyke T."/>
            <person name="Klenk H.P."/>
            <person name="Zhou Y."/>
            <person name="Lilburn T.G."/>
            <person name="Beck B.J."/>
            <person name="De Vos P."/>
            <person name="Vandamme P."/>
            <person name="Eisen J.A."/>
            <person name="Garrity G."/>
            <person name="Hugenholtz P."/>
            <person name="Kyrpides N.C."/>
        </authorList>
    </citation>
    <scope>NUCLEOTIDE SEQUENCE [LARGE SCALE GENOMIC DNA]</scope>
    <source>
        <strain evidence="6 8">P5626</strain>
    </source>
</reference>
<protein>
    <submittedName>
        <fullName evidence="6">Virulence plasmid B protein</fullName>
    </submittedName>
</protein>
<feature type="chain" id="PRO_5043204956" evidence="5">
    <location>
        <begin position="20"/>
        <end position="622"/>
    </location>
</feature>
<gene>
    <name evidence="7" type="ORF">D0809_03355</name>
    <name evidence="6" type="ORF">EV142_101504</name>
</gene>
<feature type="signal peptide" evidence="5">
    <location>
        <begin position="1"/>
        <end position="19"/>
    </location>
</feature>
<comment type="subcellular location">
    <subcellularLocation>
        <location evidence="1">Secreted</location>
    </subcellularLocation>
</comment>
<dbReference type="PANTHER" id="PTHR46580:SF2">
    <property type="entry name" value="MAM DOMAIN-CONTAINING PROTEIN"/>
    <property type="match status" value="1"/>
</dbReference>
<keyword evidence="4" id="KW-0843">Virulence</keyword>
<dbReference type="EMBL" id="SLWA01000001">
    <property type="protein sequence ID" value="TCN60925.1"/>
    <property type="molecule type" value="Genomic_DNA"/>
</dbReference>
<accession>A0A4Y7UI26</accession>
<keyword evidence="2" id="KW-0964">Secreted</keyword>
<dbReference type="GO" id="GO:0005576">
    <property type="term" value="C:extracellular region"/>
    <property type="evidence" value="ECO:0007669"/>
    <property type="project" value="UniProtKB-SubCell"/>
</dbReference>
<evidence type="ECO:0000313" key="9">
    <source>
        <dbReference type="Proteomes" id="UP000298340"/>
    </source>
</evidence>
<dbReference type="Pfam" id="PF03534">
    <property type="entry name" value="SpvB"/>
    <property type="match status" value="1"/>
</dbReference>
<evidence type="ECO:0000313" key="7">
    <source>
        <dbReference type="EMBL" id="TEB46044.1"/>
    </source>
</evidence>
<comment type="caution">
    <text evidence="7">The sequence shown here is derived from an EMBL/GenBank/DDBJ whole genome shotgun (WGS) entry which is preliminary data.</text>
</comment>
<dbReference type="Proteomes" id="UP000295270">
    <property type="component" value="Unassembled WGS sequence"/>
</dbReference>
<evidence type="ECO:0000256" key="4">
    <source>
        <dbReference type="ARBA" id="ARBA00023026"/>
    </source>
</evidence>
<keyword evidence="8" id="KW-1185">Reference proteome</keyword>
<evidence type="ECO:0000256" key="1">
    <source>
        <dbReference type="ARBA" id="ARBA00004613"/>
    </source>
</evidence>